<reference evidence="6" key="1">
    <citation type="journal article" date="2020" name="mSystems">
        <title>Genome- and Community-Level Interaction Insights into Carbon Utilization and Element Cycling Functions of Hydrothermarchaeota in Hydrothermal Sediment.</title>
        <authorList>
            <person name="Zhou Z."/>
            <person name="Liu Y."/>
            <person name="Xu W."/>
            <person name="Pan J."/>
            <person name="Luo Z.H."/>
            <person name="Li M."/>
        </authorList>
    </citation>
    <scope>NUCLEOTIDE SEQUENCE [LARGE SCALE GENOMIC DNA]</scope>
    <source>
        <strain evidence="6">SpSt-732</strain>
    </source>
</reference>
<sequence length="127" mass="14224">MSGKKLLDYPKEHPHFYDWMSKTFKQKLDEYFKNDDLKTLPCSLLGYIGSEPGRVSAASALTASLSYFIYGGYYPRGWAQNFANTLKKFIVSRGGEVLLMHRVSKILVENGSAGGSGVVRCLKHLLL</sequence>
<name>A0A7C4FHH8_9CREN</name>
<gene>
    <name evidence="6" type="ORF">ENV14_08295</name>
</gene>
<keyword evidence="4" id="KW-0521">NADP</keyword>
<protein>
    <submittedName>
        <fullName evidence="6">Uncharacterized protein</fullName>
    </submittedName>
</protein>
<evidence type="ECO:0000256" key="4">
    <source>
        <dbReference type="ARBA" id="ARBA00022857"/>
    </source>
</evidence>
<dbReference type="SUPFAM" id="SSF51905">
    <property type="entry name" value="FAD/NAD(P)-binding domain"/>
    <property type="match status" value="1"/>
</dbReference>
<comment type="caution">
    <text evidence="6">The sequence shown here is derived from an EMBL/GenBank/DDBJ whole genome shotgun (WGS) entry which is preliminary data.</text>
</comment>
<organism evidence="6">
    <name type="scientific">Ignisphaera aggregans</name>
    <dbReference type="NCBI Taxonomy" id="334771"/>
    <lineage>
        <taxon>Archaea</taxon>
        <taxon>Thermoproteota</taxon>
        <taxon>Thermoprotei</taxon>
        <taxon>Desulfurococcales</taxon>
        <taxon>Desulfurococcaceae</taxon>
        <taxon>Ignisphaera</taxon>
    </lineage>
</organism>
<dbReference type="InterPro" id="IPR052206">
    <property type="entry name" value="Retinol_saturase"/>
</dbReference>
<keyword evidence="5" id="KW-0520">NAD</keyword>
<proteinExistence type="predicted"/>
<evidence type="ECO:0000256" key="3">
    <source>
        <dbReference type="ARBA" id="ARBA00022827"/>
    </source>
</evidence>
<keyword evidence="2" id="KW-0732">Signal</keyword>
<evidence type="ECO:0000313" key="6">
    <source>
        <dbReference type="EMBL" id="HGI88366.1"/>
    </source>
</evidence>
<dbReference type="InterPro" id="IPR036188">
    <property type="entry name" value="FAD/NAD-bd_sf"/>
</dbReference>
<dbReference type="AlphaFoldDB" id="A0A7C4FHH8"/>
<evidence type="ECO:0000256" key="1">
    <source>
        <dbReference type="ARBA" id="ARBA00022630"/>
    </source>
</evidence>
<accession>A0A7C4FHH8</accession>
<dbReference type="EMBL" id="DTFF01000067">
    <property type="protein sequence ID" value="HGI88366.1"/>
    <property type="molecule type" value="Genomic_DNA"/>
</dbReference>
<dbReference type="PANTHER" id="PTHR46091:SF3">
    <property type="entry name" value="AMINE OXIDASE DOMAIN-CONTAINING PROTEIN"/>
    <property type="match status" value="1"/>
</dbReference>
<evidence type="ECO:0000256" key="2">
    <source>
        <dbReference type="ARBA" id="ARBA00022729"/>
    </source>
</evidence>
<dbReference type="PANTHER" id="PTHR46091">
    <property type="entry name" value="BLR7054 PROTEIN"/>
    <property type="match status" value="1"/>
</dbReference>
<dbReference type="Gene3D" id="3.50.50.60">
    <property type="entry name" value="FAD/NAD(P)-binding domain"/>
    <property type="match status" value="1"/>
</dbReference>
<keyword evidence="3" id="KW-0274">FAD</keyword>
<evidence type="ECO:0000256" key="5">
    <source>
        <dbReference type="ARBA" id="ARBA00023027"/>
    </source>
</evidence>
<keyword evidence="1" id="KW-0285">Flavoprotein</keyword>